<protein>
    <submittedName>
        <fullName evidence="1">Uncharacterized protein</fullName>
    </submittedName>
</protein>
<gene>
    <name evidence="1" type="ORF">PsorP6_016201</name>
</gene>
<proteinExistence type="predicted"/>
<organism evidence="1 2">
    <name type="scientific">Peronosclerospora sorghi</name>
    <dbReference type="NCBI Taxonomy" id="230839"/>
    <lineage>
        <taxon>Eukaryota</taxon>
        <taxon>Sar</taxon>
        <taxon>Stramenopiles</taxon>
        <taxon>Oomycota</taxon>
        <taxon>Peronosporomycetes</taxon>
        <taxon>Peronosporales</taxon>
        <taxon>Peronosporaceae</taxon>
        <taxon>Peronosclerospora</taxon>
    </lineage>
</organism>
<keyword evidence="2" id="KW-1185">Reference proteome</keyword>
<accession>A0ACC0VKX2</accession>
<name>A0ACC0VKX2_9STRA</name>
<evidence type="ECO:0000313" key="1">
    <source>
        <dbReference type="EMBL" id="KAI9906731.1"/>
    </source>
</evidence>
<evidence type="ECO:0000313" key="2">
    <source>
        <dbReference type="Proteomes" id="UP001163321"/>
    </source>
</evidence>
<comment type="caution">
    <text evidence="1">The sequence shown here is derived from an EMBL/GenBank/DDBJ whole genome shotgun (WGS) entry which is preliminary data.</text>
</comment>
<dbReference type="Proteomes" id="UP001163321">
    <property type="component" value="Chromosome 8"/>
</dbReference>
<reference evidence="1 2" key="1">
    <citation type="journal article" date="2022" name="bioRxiv">
        <title>The genome of the oomycete Peronosclerospora sorghi, a cosmopolitan pathogen of maize and sorghum, is inflated with dispersed pseudogenes.</title>
        <authorList>
            <person name="Fletcher K."/>
            <person name="Martin F."/>
            <person name="Isakeit T."/>
            <person name="Cavanaugh K."/>
            <person name="Magill C."/>
            <person name="Michelmore R."/>
        </authorList>
    </citation>
    <scope>NUCLEOTIDE SEQUENCE [LARGE SCALE GENOMIC DNA]</scope>
    <source>
        <strain evidence="1">P6</strain>
    </source>
</reference>
<sequence>MYRKARREVAAIASLTQEQVEQWIQASLAQIAAAAEPSQSGRPGPPKRKHPSSHSSKTAGGARACSSRKRLTPTSATVWRSVAPPHDPEVVELRCYQLKTLEHCFPLGSAQYRTLRSLFEYILDIILGHELAGYFAAPVQGVPGYTAVGHMIKHPMDLGTIMLRPCRGYYDNRLEQLVRDVNLVWDNCCTFNRRDAEIAKSATRLQSIFNRLFEQWITSVPLYTPVTHLASEELCRHCGQMHAQESMLLCDSCDAAYHAFCLAPRPQSIPPGNWYCPRCPVKRFTA</sequence>
<dbReference type="EMBL" id="CM047587">
    <property type="protein sequence ID" value="KAI9906731.1"/>
    <property type="molecule type" value="Genomic_DNA"/>
</dbReference>